<comment type="caution">
    <text evidence="2">The sequence shown here is derived from an EMBL/GenBank/DDBJ whole genome shotgun (WGS) entry which is preliminary data.</text>
</comment>
<dbReference type="RefSeq" id="WP_222580803.1">
    <property type="nucleotide sequence ID" value="NZ_JAHVHU010000013.1"/>
</dbReference>
<accession>A0A953I0Y3</accession>
<name>A0A953I0Y3_9BACT</name>
<proteinExistence type="predicted"/>
<dbReference type="Gene3D" id="3.40.630.30">
    <property type="match status" value="1"/>
</dbReference>
<dbReference type="AlphaFoldDB" id="A0A953I0Y3"/>
<dbReference type="SUPFAM" id="SSF55729">
    <property type="entry name" value="Acyl-CoA N-acyltransferases (Nat)"/>
    <property type="match status" value="1"/>
</dbReference>
<dbReference type="InterPro" id="IPR016181">
    <property type="entry name" value="Acyl_CoA_acyltransferase"/>
</dbReference>
<dbReference type="InterPro" id="IPR038740">
    <property type="entry name" value="BioF2-like_GNAT_dom"/>
</dbReference>
<evidence type="ECO:0000313" key="3">
    <source>
        <dbReference type="Proteomes" id="UP000753961"/>
    </source>
</evidence>
<feature type="domain" description="BioF2-like acetyltransferase" evidence="1">
    <location>
        <begin position="130"/>
        <end position="198"/>
    </location>
</feature>
<reference evidence="2" key="1">
    <citation type="submission" date="2021-06" db="EMBL/GenBank/DDBJ databases">
        <title>44 bacteria genomes isolated from Dapeng, Shenzhen.</title>
        <authorList>
            <person name="Zheng W."/>
            <person name="Yu S."/>
            <person name="Huang Y."/>
        </authorList>
    </citation>
    <scope>NUCLEOTIDE SEQUENCE</scope>
    <source>
        <strain evidence="2">DP5N28-2</strain>
    </source>
</reference>
<evidence type="ECO:0000313" key="2">
    <source>
        <dbReference type="EMBL" id="MBY5959267.1"/>
    </source>
</evidence>
<sequence length="262" mass="31066">MKLIFSEYVKDYDSYTFSYAPYVVFQNRNKMTETYEAGFLPYTGNLELDHFLYYKARSLRVNLAKFGMGSENRRVARKFEDFDVSVNWIPLEEFNVQSADFLNFCLRYSRERFRGGEMSKARLEYVLQSPFLTHLIIFEIAGKTAGYVLSSQNKEIIHYWYSFFELEDFQDLPLGKYMMLEVIRRSKEKGLRYCYLGTCYGAHSLYKVRDFKGVEFSDGNVWSSDVKKLKAWCKNDDQKLEMDRLKQMTPPDANAYLDRIIN</sequence>
<dbReference type="Proteomes" id="UP000753961">
    <property type="component" value="Unassembled WGS sequence"/>
</dbReference>
<gene>
    <name evidence="2" type="ORF">KUV50_14030</name>
</gene>
<evidence type="ECO:0000259" key="1">
    <source>
        <dbReference type="Pfam" id="PF13480"/>
    </source>
</evidence>
<dbReference type="Pfam" id="PF13480">
    <property type="entry name" value="Acetyltransf_6"/>
    <property type="match status" value="1"/>
</dbReference>
<organism evidence="2 3">
    <name type="scientific">Membranihabitans marinus</name>
    <dbReference type="NCBI Taxonomy" id="1227546"/>
    <lineage>
        <taxon>Bacteria</taxon>
        <taxon>Pseudomonadati</taxon>
        <taxon>Bacteroidota</taxon>
        <taxon>Saprospiria</taxon>
        <taxon>Saprospirales</taxon>
        <taxon>Saprospiraceae</taxon>
        <taxon>Membranihabitans</taxon>
    </lineage>
</organism>
<protein>
    <submittedName>
        <fullName evidence="2">GNAT family N-acetyltransferase</fullName>
    </submittedName>
</protein>
<keyword evidence="3" id="KW-1185">Reference proteome</keyword>
<dbReference type="EMBL" id="JAHVHU010000013">
    <property type="protein sequence ID" value="MBY5959267.1"/>
    <property type="molecule type" value="Genomic_DNA"/>
</dbReference>